<dbReference type="PROSITE" id="PS50949">
    <property type="entry name" value="HTH_GNTR"/>
    <property type="match status" value="1"/>
</dbReference>
<keyword evidence="1" id="KW-0805">Transcription regulation</keyword>
<dbReference type="Gene3D" id="1.20.120.530">
    <property type="entry name" value="GntR ligand-binding domain-like"/>
    <property type="match status" value="1"/>
</dbReference>
<gene>
    <name evidence="6" type="ORF">GCM10007036_24530</name>
</gene>
<dbReference type="SUPFAM" id="SSF46785">
    <property type="entry name" value="Winged helix' DNA-binding domain"/>
    <property type="match status" value="1"/>
</dbReference>
<dbReference type="Pfam" id="PF07729">
    <property type="entry name" value="FCD"/>
    <property type="match status" value="1"/>
</dbReference>
<dbReference type="GO" id="GO:0003700">
    <property type="term" value="F:DNA-binding transcription factor activity"/>
    <property type="evidence" value="ECO:0007669"/>
    <property type="project" value="InterPro"/>
</dbReference>
<evidence type="ECO:0000256" key="1">
    <source>
        <dbReference type="ARBA" id="ARBA00023015"/>
    </source>
</evidence>
<dbReference type="RefSeq" id="WP_188518058.1">
    <property type="nucleotide sequence ID" value="NZ_BMES01000002.1"/>
</dbReference>
<dbReference type="EMBL" id="BMES01000002">
    <property type="protein sequence ID" value="GGH20746.1"/>
    <property type="molecule type" value="Genomic_DNA"/>
</dbReference>
<dbReference type="Proteomes" id="UP000603912">
    <property type="component" value="Unassembled WGS sequence"/>
</dbReference>
<dbReference type="SMART" id="SM00345">
    <property type="entry name" value="HTH_GNTR"/>
    <property type="match status" value="1"/>
</dbReference>
<dbReference type="PANTHER" id="PTHR43537:SF44">
    <property type="entry name" value="GNTR FAMILY REGULATORY PROTEIN"/>
    <property type="match status" value="1"/>
</dbReference>
<comment type="caution">
    <text evidence="6">The sequence shown here is derived from an EMBL/GenBank/DDBJ whole genome shotgun (WGS) entry which is preliminary data.</text>
</comment>
<evidence type="ECO:0000313" key="6">
    <source>
        <dbReference type="EMBL" id="GGH20746.1"/>
    </source>
</evidence>
<evidence type="ECO:0000256" key="3">
    <source>
        <dbReference type="ARBA" id="ARBA00023163"/>
    </source>
</evidence>
<name>A0A917I6W3_9HYPH</name>
<dbReference type="GO" id="GO:0003677">
    <property type="term" value="F:DNA binding"/>
    <property type="evidence" value="ECO:0007669"/>
    <property type="project" value="UniProtKB-KW"/>
</dbReference>
<accession>A0A917I6W3</accession>
<evidence type="ECO:0000256" key="2">
    <source>
        <dbReference type="ARBA" id="ARBA00023125"/>
    </source>
</evidence>
<protein>
    <submittedName>
        <fullName evidence="6">GntR family transcriptional regulator</fullName>
    </submittedName>
</protein>
<dbReference type="CDD" id="cd07377">
    <property type="entry name" value="WHTH_GntR"/>
    <property type="match status" value="1"/>
</dbReference>
<dbReference type="PRINTS" id="PR00035">
    <property type="entry name" value="HTHGNTR"/>
</dbReference>
<sequence>MSDADTTIRHETETGASFPASWTATAPSREPVPRSIAAALQRSILDGELGPGAQLPSQRDLSEHFGVSRASLREAFSVLEAQGLIQVQPGRGVFVSTEGARRTLWPYSHRASARDAYEARLALEAQAASLAAARVDEEGIRRLAATVETLAQACRAGDIDGMATADAAFHDTMLELSGNPLIASMYRSVREVMVASQSLPMTAGTGLEDTVAEHRAILELLRHGRGDEAAAAMTAHIRAAAKRAGIDV</sequence>
<evidence type="ECO:0000259" key="5">
    <source>
        <dbReference type="PROSITE" id="PS50949"/>
    </source>
</evidence>
<reference evidence="6" key="1">
    <citation type="journal article" date="2014" name="Int. J. Syst. Evol. Microbiol.">
        <title>Complete genome sequence of Corynebacterium casei LMG S-19264T (=DSM 44701T), isolated from a smear-ripened cheese.</title>
        <authorList>
            <consortium name="US DOE Joint Genome Institute (JGI-PGF)"/>
            <person name="Walter F."/>
            <person name="Albersmeier A."/>
            <person name="Kalinowski J."/>
            <person name="Ruckert C."/>
        </authorList>
    </citation>
    <scope>NUCLEOTIDE SEQUENCE</scope>
    <source>
        <strain evidence="6">CGMCC 1.12214</strain>
    </source>
</reference>
<keyword evidence="7" id="KW-1185">Reference proteome</keyword>
<proteinExistence type="predicted"/>
<feature type="domain" description="HTH gntR-type" evidence="5">
    <location>
        <begin position="30"/>
        <end position="98"/>
    </location>
</feature>
<dbReference type="InterPro" id="IPR036390">
    <property type="entry name" value="WH_DNA-bd_sf"/>
</dbReference>
<feature type="region of interest" description="Disordered" evidence="4">
    <location>
        <begin position="1"/>
        <end position="31"/>
    </location>
</feature>
<organism evidence="6 7">
    <name type="scientific">Alsobacter metallidurans</name>
    <dbReference type="NCBI Taxonomy" id="340221"/>
    <lineage>
        <taxon>Bacteria</taxon>
        <taxon>Pseudomonadati</taxon>
        <taxon>Pseudomonadota</taxon>
        <taxon>Alphaproteobacteria</taxon>
        <taxon>Hyphomicrobiales</taxon>
        <taxon>Alsobacteraceae</taxon>
        <taxon>Alsobacter</taxon>
    </lineage>
</organism>
<reference evidence="6" key="2">
    <citation type="submission" date="2020-09" db="EMBL/GenBank/DDBJ databases">
        <authorList>
            <person name="Sun Q."/>
            <person name="Zhou Y."/>
        </authorList>
    </citation>
    <scope>NUCLEOTIDE SEQUENCE</scope>
    <source>
        <strain evidence="6">CGMCC 1.12214</strain>
    </source>
</reference>
<evidence type="ECO:0000313" key="7">
    <source>
        <dbReference type="Proteomes" id="UP000603912"/>
    </source>
</evidence>
<dbReference type="InterPro" id="IPR008920">
    <property type="entry name" value="TF_FadR/GntR_C"/>
</dbReference>
<dbReference type="SUPFAM" id="SSF48008">
    <property type="entry name" value="GntR ligand-binding domain-like"/>
    <property type="match status" value="1"/>
</dbReference>
<feature type="compositionally biased region" description="Basic and acidic residues" evidence="4">
    <location>
        <begin position="1"/>
        <end position="13"/>
    </location>
</feature>
<keyword evidence="2" id="KW-0238">DNA-binding</keyword>
<dbReference type="InterPro" id="IPR011711">
    <property type="entry name" value="GntR_C"/>
</dbReference>
<dbReference type="AlphaFoldDB" id="A0A917I6W3"/>
<dbReference type="Pfam" id="PF00392">
    <property type="entry name" value="GntR"/>
    <property type="match status" value="1"/>
</dbReference>
<dbReference type="Gene3D" id="1.10.10.10">
    <property type="entry name" value="Winged helix-like DNA-binding domain superfamily/Winged helix DNA-binding domain"/>
    <property type="match status" value="1"/>
</dbReference>
<keyword evidence="3" id="KW-0804">Transcription</keyword>
<evidence type="ECO:0000256" key="4">
    <source>
        <dbReference type="SAM" id="MobiDB-lite"/>
    </source>
</evidence>
<dbReference type="PANTHER" id="PTHR43537">
    <property type="entry name" value="TRANSCRIPTIONAL REGULATOR, GNTR FAMILY"/>
    <property type="match status" value="1"/>
</dbReference>
<dbReference type="InterPro" id="IPR036388">
    <property type="entry name" value="WH-like_DNA-bd_sf"/>
</dbReference>
<dbReference type="SMART" id="SM00895">
    <property type="entry name" value="FCD"/>
    <property type="match status" value="1"/>
</dbReference>
<dbReference type="InterPro" id="IPR000524">
    <property type="entry name" value="Tscrpt_reg_HTH_GntR"/>
</dbReference>